<dbReference type="InterPro" id="IPR034505">
    <property type="entry name" value="Coproporphyrinogen-III_oxidase"/>
</dbReference>
<dbReference type="PANTHER" id="PTHR13932">
    <property type="entry name" value="COPROPORPHYRINIGEN III OXIDASE"/>
    <property type="match status" value="1"/>
</dbReference>
<dbReference type="InterPro" id="IPR010723">
    <property type="entry name" value="HemN_C"/>
</dbReference>
<evidence type="ECO:0000313" key="4">
    <source>
        <dbReference type="EMBL" id="GAA4447047.1"/>
    </source>
</evidence>
<organism evidence="4 5">
    <name type="scientific">Ravibacter arvi</name>
    <dbReference type="NCBI Taxonomy" id="2051041"/>
    <lineage>
        <taxon>Bacteria</taxon>
        <taxon>Pseudomonadati</taxon>
        <taxon>Bacteroidota</taxon>
        <taxon>Cytophagia</taxon>
        <taxon>Cytophagales</taxon>
        <taxon>Spirosomataceae</taxon>
        <taxon>Ravibacter</taxon>
    </lineage>
</organism>
<feature type="domain" description="Radical SAM core" evidence="3">
    <location>
        <begin position="1"/>
        <end position="196"/>
    </location>
</feature>
<comment type="similarity">
    <text evidence="1">Belongs to the anaerobic coproporphyrinogen-III oxidase family. HemW subfamily.</text>
</comment>
<dbReference type="SUPFAM" id="SSF102114">
    <property type="entry name" value="Radical SAM enzymes"/>
    <property type="match status" value="1"/>
</dbReference>
<keyword evidence="2" id="KW-0004">4Fe-4S</keyword>
<keyword evidence="5" id="KW-1185">Reference proteome</keyword>
<dbReference type="Proteomes" id="UP001501508">
    <property type="component" value="Unassembled WGS sequence"/>
</dbReference>
<evidence type="ECO:0000256" key="1">
    <source>
        <dbReference type="ARBA" id="ARBA00006100"/>
    </source>
</evidence>
<dbReference type="PANTHER" id="PTHR13932:SF5">
    <property type="entry name" value="RADICAL S-ADENOSYL METHIONINE DOMAIN-CONTAINING PROTEIN 1, MITOCHONDRIAL"/>
    <property type="match status" value="1"/>
</dbReference>
<dbReference type="Pfam" id="PF06969">
    <property type="entry name" value="HemN_C"/>
    <property type="match status" value="1"/>
</dbReference>
<comment type="function">
    <text evidence="2">Probably acts as a heme chaperone, transferring heme to an unknown acceptor. Binds one molecule of heme per monomer, possibly covalently. Binds 1 [4Fe-4S] cluster. The cluster is coordinated with 3 cysteines and an exchangeable S-adenosyl-L-methionine.</text>
</comment>
<dbReference type="EMBL" id="BAABEY010000036">
    <property type="protein sequence ID" value="GAA4447047.1"/>
    <property type="molecule type" value="Genomic_DNA"/>
</dbReference>
<dbReference type="InterPro" id="IPR058240">
    <property type="entry name" value="rSAM_sf"/>
</dbReference>
<dbReference type="SMART" id="SM00729">
    <property type="entry name" value="Elp3"/>
    <property type="match status" value="1"/>
</dbReference>
<dbReference type="Gene3D" id="3.30.750.200">
    <property type="match status" value="1"/>
</dbReference>
<dbReference type="InterPro" id="IPR006638">
    <property type="entry name" value="Elp3/MiaA/NifB-like_rSAM"/>
</dbReference>
<proteinExistence type="inferred from homology"/>
<evidence type="ECO:0000259" key="3">
    <source>
        <dbReference type="PROSITE" id="PS51918"/>
    </source>
</evidence>
<accession>A0ABP8MDG7</accession>
<comment type="subcellular location">
    <subcellularLocation>
        <location evidence="2">Cytoplasm</location>
    </subcellularLocation>
</comment>
<keyword evidence="2" id="KW-0949">S-adenosyl-L-methionine</keyword>
<keyword evidence="2" id="KW-0479">Metal-binding</keyword>
<keyword evidence="2" id="KW-0143">Chaperone</keyword>
<keyword evidence="2" id="KW-0408">Iron</keyword>
<dbReference type="InterPro" id="IPR007197">
    <property type="entry name" value="rSAM"/>
</dbReference>
<dbReference type="PROSITE" id="PS51918">
    <property type="entry name" value="RADICAL_SAM"/>
    <property type="match status" value="1"/>
</dbReference>
<protein>
    <recommendedName>
        <fullName evidence="2">Heme chaperone HemW</fullName>
    </recommendedName>
</protein>
<dbReference type="InterPro" id="IPR004559">
    <property type="entry name" value="HemW-like"/>
</dbReference>
<gene>
    <name evidence="4" type="primary">hemW</name>
    <name evidence="4" type="ORF">GCM10023091_41320</name>
</gene>
<dbReference type="CDD" id="cd01335">
    <property type="entry name" value="Radical_SAM"/>
    <property type="match status" value="1"/>
</dbReference>
<sequence length="340" mass="38174">MAEEIRRQKSYLPDEPLTSVYFGGGTPSLLTDQELDLLLSETAANFSLDQKAEITLEANPDDLDTATILRLLRAGINRLSIGIQTFDDEMLLFLNRAHTGEQAMNAVRNAQEIGITNLSLDLIYALPAPDHSRLLLDLEKLQSLHTQHLSAYCLTIEPETAFGKWVAQDKMQPVNEEFAAAQFEITVRSLTDAGYEQYEISNFARDNQYSRHNSAYWQRKPYLGIGPSAHSFNGHNRQFNVSNNNQYLAAMEAGTSPATVELLTAEDQVNEYLLTGLRTKWGCHLDVLDQLSEGRFREIHRSTVKELVARGWMQVTDGVLFVTDAGKLFADRISSDLFLA</sequence>
<reference evidence="5" key="1">
    <citation type="journal article" date="2019" name="Int. J. Syst. Evol. Microbiol.">
        <title>The Global Catalogue of Microorganisms (GCM) 10K type strain sequencing project: providing services to taxonomists for standard genome sequencing and annotation.</title>
        <authorList>
            <consortium name="The Broad Institute Genomics Platform"/>
            <consortium name="The Broad Institute Genome Sequencing Center for Infectious Disease"/>
            <person name="Wu L."/>
            <person name="Ma J."/>
        </authorList>
    </citation>
    <scope>NUCLEOTIDE SEQUENCE [LARGE SCALE GENOMIC DNA]</scope>
    <source>
        <strain evidence="5">JCM 31920</strain>
    </source>
</reference>
<comment type="caution">
    <text evidence="4">The sequence shown here is derived from an EMBL/GenBank/DDBJ whole genome shotgun (WGS) entry which is preliminary data.</text>
</comment>
<dbReference type="NCBIfam" id="TIGR00539">
    <property type="entry name" value="hemN_rel"/>
    <property type="match status" value="1"/>
</dbReference>
<evidence type="ECO:0000256" key="2">
    <source>
        <dbReference type="RuleBase" id="RU364116"/>
    </source>
</evidence>
<name>A0ABP8MDG7_9BACT</name>
<keyword evidence="2" id="KW-0411">Iron-sulfur</keyword>
<keyword evidence="2" id="KW-0349">Heme</keyword>
<dbReference type="Pfam" id="PF04055">
    <property type="entry name" value="Radical_SAM"/>
    <property type="match status" value="1"/>
</dbReference>
<keyword evidence="2" id="KW-0963">Cytoplasm</keyword>
<evidence type="ECO:0000313" key="5">
    <source>
        <dbReference type="Proteomes" id="UP001501508"/>
    </source>
</evidence>